<gene>
    <name evidence="8" type="ORF">GCM10011511_35240</name>
</gene>
<dbReference type="GO" id="GO:0003723">
    <property type="term" value="F:RNA binding"/>
    <property type="evidence" value="ECO:0007669"/>
    <property type="project" value="UniProtKB-KW"/>
</dbReference>
<dbReference type="GO" id="GO:0005737">
    <property type="term" value="C:cytoplasm"/>
    <property type="evidence" value="ECO:0007669"/>
    <property type="project" value="UniProtKB-SubCell"/>
</dbReference>
<comment type="similarity">
    <text evidence="2">Belongs to the Ro 60 kDa family.</text>
</comment>
<evidence type="ECO:0000313" key="9">
    <source>
        <dbReference type="Proteomes" id="UP000607559"/>
    </source>
</evidence>
<keyword evidence="4" id="KW-0479">Metal-binding</keyword>
<dbReference type="InterPro" id="IPR036465">
    <property type="entry name" value="vWFA_dom_sf"/>
</dbReference>
<dbReference type="PANTHER" id="PTHR14202:SF0">
    <property type="entry name" value="RNA-BINDING PROTEIN RO60"/>
    <property type="match status" value="1"/>
</dbReference>
<dbReference type="RefSeq" id="WP_188934093.1">
    <property type="nucleotide sequence ID" value="NZ_BMJC01000004.1"/>
</dbReference>
<dbReference type="SUPFAM" id="SSF53300">
    <property type="entry name" value="vWA-like"/>
    <property type="match status" value="1"/>
</dbReference>
<dbReference type="InterPro" id="IPR037214">
    <property type="entry name" value="TROVE_dom_sf"/>
</dbReference>
<dbReference type="InterPro" id="IPR040322">
    <property type="entry name" value="TROVE2"/>
</dbReference>
<keyword evidence="9" id="KW-1185">Reference proteome</keyword>
<feature type="domain" description="TROVE" evidence="7">
    <location>
        <begin position="9"/>
        <end position="314"/>
    </location>
</feature>
<keyword evidence="6 8" id="KW-0687">Ribonucleoprotein</keyword>
<comment type="caution">
    <text evidence="8">The sequence shown here is derived from an EMBL/GenBank/DDBJ whole genome shotgun (WGS) entry which is preliminary data.</text>
</comment>
<comment type="subcellular location">
    <subcellularLocation>
        <location evidence="1">Cytoplasm</location>
    </subcellularLocation>
</comment>
<evidence type="ECO:0000256" key="6">
    <source>
        <dbReference type="ARBA" id="ARBA00023274"/>
    </source>
</evidence>
<protein>
    <submittedName>
        <fullName evidence="8">Ribonucleoprotein</fullName>
    </submittedName>
</protein>
<organism evidence="8 9">
    <name type="scientific">Puia dinghuensis</name>
    <dbReference type="NCBI Taxonomy" id="1792502"/>
    <lineage>
        <taxon>Bacteria</taxon>
        <taxon>Pseudomonadati</taxon>
        <taxon>Bacteroidota</taxon>
        <taxon>Chitinophagia</taxon>
        <taxon>Chitinophagales</taxon>
        <taxon>Chitinophagaceae</taxon>
        <taxon>Puia</taxon>
    </lineage>
</organism>
<evidence type="ECO:0000256" key="2">
    <source>
        <dbReference type="ARBA" id="ARBA00007814"/>
    </source>
</evidence>
<dbReference type="AlphaFoldDB" id="A0A8J2UF09"/>
<reference evidence="8" key="1">
    <citation type="journal article" date="2014" name="Int. J. Syst. Evol. Microbiol.">
        <title>Complete genome sequence of Corynebacterium casei LMG S-19264T (=DSM 44701T), isolated from a smear-ripened cheese.</title>
        <authorList>
            <consortium name="US DOE Joint Genome Institute (JGI-PGF)"/>
            <person name="Walter F."/>
            <person name="Albersmeier A."/>
            <person name="Kalinowski J."/>
            <person name="Ruckert C."/>
        </authorList>
    </citation>
    <scope>NUCLEOTIDE SEQUENCE</scope>
    <source>
        <strain evidence="8">CGMCC 1.15448</strain>
    </source>
</reference>
<evidence type="ECO:0000256" key="1">
    <source>
        <dbReference type="ARBA" id="ARBA00004496"/>
    </source>
</evidence>
<dbReference type="SUPFAM" id="SSF140864">
    <property type="entry name" value="TROVE domain-like"/>
    <property type="match status" value="1"/>
</dbReference>
<keyword evidence="5" id="KW-0694">RNA-binding</keyword>
<dbReference type="EMBL" id="BMJC01000004">
    <property type="protein sequence ID" value="GGB08704.1"/>
    <property type="molecule type" value="Genomic_DNA"/>
</dbReference>
<evidence type="ECO:0000256" key="3">
    <source>
        <dbReference type="ARBA" id="ARBA00022490"/>
    </source>
</evidence>
<dbReference type="Gene3D" id="3.40.50.410">
    <property type="entry name" value="von Willebrand factor, type A domain"/>
    <property type="match status" value="1"/>
</dbReference>
<dbReference type="GO" id="GO:1990904">
    <property type="term" value="C:ribonucleoprotein complex"/>
    <property type="evidence" value="ECO:0007669"/>
    <property type="project" value="UniProtKB-KW"/>
</dbReference>
<evidence type="ECO:0000256" key="5">
    <source>
        <dbReference type="ARBA" id="ARBA00022884"/>
    </source>
</evidence>
<accession>A0A8J2UF09</accession>
<dbReference type="GO" id="GO:0046872">
    <property type="term" value="F:metal ion binding"/>
    <property type="evidence" value="ECO:0007669"/>
    <property type="project" value="UniProtKB-KW"/>
</dbReference>
<evidence type="ECO:0000259" key="7">
    <source>
        <dbReference type="PROSITE" id="PS50988"/>
    </source>
</evidence>
<proteinExistence type="inferred from homology"/>
<dbReference type="Proteomes" id="UP000607559">
    <property type="component" value="Unassembled WGS sequence"/>
</dbReference>
<evidence type="ECO:0000313" key="8">
    <source>
        <dbReference type="EMBL" id="GGB08704.1"/>
    </source>
</evidence>
<keyword evidence="3" id="KW-0963">Cytoplasm</keyword>
<dbReference type="PROSITE" id="PS50988">
    <property type="entry name" value="TROVE"/>
    <property type="match status" value="1"/>
</dbReference>
<dbReference type="PANTHER" id="PTHR14202">
    <property type="entry name" value="60 KDA RIBONUCLEOPROTEIN SSA/RO"/>
    <property type="match status" value="1"/>
</dbReference>
<dbReference type="InterPro" id="IPR008858">
    <property type="entry name" value="TROVE_dom"/>
</dbReference>
<sequence>MKFNFSLRGRQSADARYTYVRTGDDNRDNFYRGLLAASLANDPADPLSEEGMAIRKTISSSDHDRIARLAIHLGEEKDFRATAFWLTAELAAVGGNEEKTGLLVGRIVRQPLDIPLWLQYYQRAAKAGEKPGRAVRKHFANLFHRLDEYSFARYSRETQIALREALQVVRPKASDKARKSLFMKILRDQIPFRSNWEQEWHALHHQHYDSPEQRQVALRDKWKEGISSFRIGYTALLNNLRPMLCAGVSGKVLKLAAEYLGNPTAVSRSGTSPLRLLEVYRGLRNIDQGGAGMLAEALEQAVLHSSWVRSDFGREGSSVIAMDVSNSMKRPVEGYAGAQRFDIAPLLAMLWKNRGDRVITGVIGNTWRPLELRPQSILMAVDAFRAHEGEAGYAINAWLVLQDLLRKNQAVDRVLVFTDCRLWDNRGFNQPAGADLSHWWRQYRSQVAPRARLYLFDLAGYGAKTLECLEEDVFLIAGWKEGVTETLHAMEKEFLE</sequence>
<reference evidence="8" key="2">
    <citation type="submission" date="2020-09" db="EMBL/GenBank/DDBJ databases">
        <authorList>
            <person name="Sun Q."/>
            <person name="Zhou Y."/>
        </authorList>
    </citation>
    <scope>NUCLEOTIDE SEQUENCE</scope>
    <source>
        <strain evidence="8">CGMCC 1.15448</strain>
    </source>
</reference>
<name>A0A8J2UF09_9BACT</name>
<evidence type="ECO:0000256" key="4">
    <source>
        <dbReference type="ARBA" id="ARBA00022723"/>
    </source>
</evidence>